<name>A0ABN8HWL5_9NEOP</name>
<dbReference type="Proteomes" id="UP000837857">
    <property type="component" value="Chromosome 12"/>
</dbReference>
<sequence>MKIFGHGVQFVENRLGKLLALISGYTYYRDKQYATTHVWRCTKGNTCKARFTLTNDMHLVRAMFAHSHQPANYPCGKRLAIVHGYTFYCHKRNSKSQIWSCTNGGRCRARLIMSNDALFVNHALTEHNHPPPHFVIDNGFYMKI</sequence>
<evidence type="ECO:0000256" key="3">
    <source>
        <dbReference type="ARBA" id="ARBA00022833"/>
    </source>
</evidence>
<evidence type="ECO:0000256" key="2">
    <source>
        <dbReference type="ARBA" id="ARBA00022771"/>
    </source>
</evidence>
<evidence type="ECO:0000259" key="4">
    <source>
        <dbReference type="Pfam" id="PF04500"/>
    </source>
</evidence>
<gene>
    <name evidence="5" type="ORF">IPOD504_LOCUS2454</name>
</gene>
<keyword evidence="3" id="KW-0862">Zinc</keyword>
<dbReference type="EMBL" id="OW152824">
    <property type="protein sequence ID" value="CAH2040291.1"/>
    <property type="molecule type" value="Genomic_DNA"/>
</dbReference>
<keyword evidence="1" id="KW-0479">Metal-binding</keyword>
<protein>
    <recommendedName>
        <fullName evidence="4">FLYWCH-type domain-containing protein</fullName>
    </recommendedName>
</protein>
<keyword evidence="2" id="KW-0863">Zinc-finger</keyword>
<feature type="domain" description="FLYWCH-type" evidence="4">
    <location>
        <begin position="77"/>
        <end position="129"/>
    </location>
</feature>
<dbReference type="InterPro" id="IPR007588">
    <property type="entry name" value="Znf_FLYWCH"/>
</dbReference>
<reference evidence="5" key="1">
    <citation type="submission" date="2022-03" db="EMBL/GenBank/DDBJ databases">
        <authorList>
            <person name="Martin H S."/>
        </authorList>
    </citation>
    <scope>NUCLEOTIDE SEQUENCE</scope>
</reference>
<dbReference type="Pfam" id="PF04500">
    <property type="entry name" value="FLYWCH"/>
    <property type="match status" value="2"/>
</dbReference>
<accession>A0ABN8HWL5</accession>
<keyword evidence="6" id="KW-1185">Reference proteome</keyword>
<feature type="non-terminal residue" evidence="5">
    <location>
        <position position="1"/>
    </location>
</feature>
<evidence type="ECO:0000313" key="5">
    <source>
        <dbReference type="EMBL" id="CAH2040291.1"/>
    </source>
</evidence>
<proteinExistence type="predicted"/>
<evidence type="ECO:0000313" key="6">
    <source>
        <dbReference type="Proteomes" id="UP000837857"/>
    </source>
</evidence>
<dbReference type="Gene3D" id="2.20.25.240">
    <property type="match status" value="2"/>
</dbReference>
<feature type="domain" description="FLYWCH-type" evidence="4">
    <location>
        <begin position="10"/>
        <end position="68"/>
    </location>
</feature>
<organism evidence="5 6">
    <name type="scientific">Iphiclides podalirius</name>
    <name type="common">scarce swallowtail</name>
    <dbReference type="NCBI Taxonomy" id="110791"/>
    <lineage>
        <taxon>Eukaryota</taxon>
        <taxon>Metazoa</taxon>
        <taxon>Ecdysozoa</taxon>
        <taxon>Arthropoda</taxon>
        <taxon>Hexapoda</taxon>
        <taxon>Insecta</taxon>
        <taxon>Pterygota</taxon>
        <taxon>Neoptera</taxon>
        <taxon>Endopterygota</taxon>
        <taxon>Lepidoptera</taxon>
        <taxon>Glossata</taxon>
        <taxon>Ditrysia</taxon>
        <taxon>Papilionoidea</taxon>
        <taxon>Papilionidae</taxon>
        <taxon>Papilioninae</taxon>
        <taxon>Iphiclides</taxon>
    </lineage>
</organism>
<evidence type="ECO:0000256" key="1">
    <source>
        <dbReference type="ARBA" id="ARBA00022723"/>
    </source>
</evidence>